<feature type="compositionally biased region" description="Pro residues" evidence="1">
    <location>
        <begin position="90"/>
        <end position="101"/>
    </location>
</feature>
<evidence type="ECO:0000313" key="2">
    <source>
        <dbReference type="EMBL" id="EPS36172.1"/>
    </source>
</evidence>
<dbReference type="Proteomes" id="UP000015100">
    <property type="component" value="Unassembled WGS sequence"/>
</dbReference>
<sequence length="283" mass="32037">MSNQRRPPSLPLESRLPLPSNDSIYNPPPALRPDRPFDDAASTTSTSFFRSPRQSFAQPSSSETSQNTPKRVNFEIPPISSPRKQEKPLPRTPIEPTPPSASPSSPKLRTIDLDPAYPQPHFHRAWYKECHHRLDSVRVPLGARGELDEKGYPLNNHKLCMCDSPDKYTYEQIDLDADEGSDFPEKVVVENFWAFFKERKKTERRSFGLPASIGGSSGVGYAKSLVESVNKSVKKVMSSEAKKEKKVFRFVPVWVRAEGRCEECTRKKAEAPPERRIFGQLVL</sequence>
<accession>S8BLP2</accession>
<proteinExistence type="predicted"/>
<dbReference type="EMBL" id="AQGS01000958">
    <property type="protein sequence ID" value="EPS36172.1"/>
    <property type="molecule type" value="Genomic_DNA"/>
</dbReference>
<feature type="compositionally biased region" description="Low complexity" evidence="1">
    <location>
        <begin position="1"/>
        <end position="20"/>
    </location>
</feature>
<feature type="region of interest" description="Disordered" evidence="1">
    <location>
        <begin position="1"/>
        <end position="113"/>
    </location>
</feature>
<feature type="compositionally biased region" description="Low complexity" evidence="1">
    <location>
        <begin position="39"/>
        <end position="49"/>
    </location>
</feature>
<feature type="compositionally biased region" description="Polar residues" evidence="1">
    <location>
        <begin position="52"/>
        <end position="70"/>
    </location>
</feature>
<name>S8BLP2_DACHA</name>
<reference evidence="2 3" key="1">
    <citation type="journal article" date="2013" name="PLoS Genet.">
        <title>Genomic mechanisms accounting for the adaptation to parasitism in nematode-trapping fungi.</title>
        <authorList>
            <person name="Meerupati T."/>
            <person name="Andersson K.M."/>
            <person name="Friman E."/>
            <person name="Kumar D."/>
            <person name="Tunlid A."/>
            <person name="Ahren D."/>
        </authorList>
    </citation>
    <scope>NUCLEOTIDE SEQUENCE [LARGE SCALE GENOMIC DNA]</scope>
    <source>
        <strain evidence="2 3">CBS 200.50</strain>
    </source>
</reference>
<dbReference type="HOGENOM" id="CLU_983597_0_0_1"/>
<dbReference type="OrthoDB" id="5417446at2759"/>
<evidence type="ECO:0000313" key="3">
    <source>
        <dbReference type="Proteomes" id="UP000015100"/>
    </source>
</evidence>
<comment type="caution">
    <text evidence="2">The sequence shown here is derived from an EMBL/GenBank/DDBJ whole genome shotgun (WGS) entry which is preliminary data.</text>
</comment>
<keyword evidence="3" id="KW-1185">Reference proteome</keyword>
<evidence type="ECO:0000256" key="1">
    <source>
        <dbReference type="SAM" id="MobiDB-lite"/>
    </source>
</evidence>
<protein>
    <submittedName>
        <fullName evidence="2">Uncharacterized protein</fullName>
    </submittedName>
</protein>
<gene>
    <name evidence="2" type="ORF">H072_10366</name>
</gene>
<reference evidence="3" key="2">
    <citation type="submission" date="2013-04" db="EMBL/GenBank/DDBJ databases">
        <title>Genomic mechanisms accounting for the adaptation to parasitism in nematode-trapping fungi.</title>
        <authorList>
            <person name="Ahren D.G."/>
        </authorList>
    </citation>
    <scope>NUCLEOTIDE SEQUENCE [LARGE SCALE GENOMIC DNA]</scope>
    <source>
        <strain evidence="3">CBS 200.50</strain>
    </source>
</reference>
<dbReference type="AlphaFoldDB" id="S8BLP2"/>
<organism evidence="2 3">
    <name type="scientific">Dactylellina haptotyla (strain CBS 200.50)</name>
    <name type="common">Nematode-trapping fungus</name>
    <name type="synonym">Monacrosporium haptotylum</name>
    <dbReference type="NCBI Taxonomy" id="1284197"/>
    <lineage>
        <taxon>Eukaryota</taxon>
        <taxon>Fungi</taxon>
        <taxon>Dikarya</taxon>
        <taxon>Ascomycota</taxon>
        <taxon>Pezizomycotina</taxon>
        <taxon>Orbiliomycetes</taxon>
        <taxon>Orbiliales</taxon>
        <taxon>Orbiliaceae</taxon>
        <taxon>Dactylellina</taxon>
    </lineage>
</organism>